<name>B0JKG7_MICAN</name>
<gene>
    <name evidence="1" type="ordered locus">MAE_29340</name>
</gene>
<dbReference type="EnsemblBacteria" id="BAG02756">
    <property type="protein sequence ID" value="BAG02756"/>
    <property type="gene ID" value="MAE_29340"/>
</dbReference>
<keyword evidence="2" id="KW-1185">Reference proteome</keyword>
<dbReference type="AlphaFoldDB" id="B0JKG7"/>
<protein>
    <submittedName>
        <fullName evidence="1">Uncharacterized protein</fullName>
    </submittedName>
</protein>
<proteinExistence type="predicted"/>
<evidence type="ECO:0000313" key="2">
    <source>
        <dbReference type="Proteomes" id="UP000001510"/>
    </source>
</evidence>
<dbReference type="EMBL" id="AP009552">
    <property type="protein sequence ID" value="BAG02756.1"/>
    <property type="molecule type" value="Genomic_DNA"/>
</dbReference>
<accession>B0JKG7</accession>
<dbReference type="PaxDb" id="449447-MAE_29340"/>
<sequence>MGFLSWWYKSGYLDEPPHWKTTLVVHFIFESAFGCFRLPKSKNRIYHGIESRGGAIY</sequence>
<dbReference type="HOGENOM" id="CLU_2991671_0_0_3"/>
<dbReference type="STRING" id="449447.MAE_29340"/>
<evidence type="ECO:0000313" key="1">
    <source>
        <dbReference type="EMBL" id="BAG02756.1"/>
    </source>
</evidence>
<dbReference type="Proteomes" id="UP000001510">
    <property type="component" value="Chromosome"/>
</dbReference>
<organism evidence="1 2">
    <name type="scientific">Microcystis aeruginosa (strain NIES-843 / IAM M-2473)</name>
    <dbReference type="NCBI Taxonomy" id="449447"/>
    <lineage>
        <taxon>Bacteria</taxon>
        <taxon>Bacillati</taxon>
        <taxon>Cyanobacteriota</taxon>
        <taxon>Cyanophyceae</taxon>
        <taxon>Oscillatoriophycideae</taxon>
        <taxon>Chroococcales</taxon>
        <taxon>Microcystaceae</taxon>
        <taxon>Microcystis</taxon>
    </lineage>
</organism>
<dbReference type="KEGG" id="mar:MAE_29340"/>
<reference evidence="1 2" key="1">
    <citation type="journal article" date="2007" name="DNA Res.">
        <title>Complete genomic structure of the bloom-forming toxic cyanobacterium Microcystis aeruginosa NIES-843.</title>
        <authorList>
            <person name="Kaneko T."/>
            <person name="Nakajima N."/>
            <person name="Okamoto S."/>
            <person name="Suzuki I."/>
            <person name="Tanabe Y."/>
            <person name="Tamaoki M."/>
            <person name="Nakamura Y."/>
            <person name="Kasai F."/>
            <person name="Watanabe A."/>
            <person name="Kawashima K."/>
            <person name="Kishida Y."/>
            <person name="Ono A."/>
            <person name="Shimizu Y."/>
            <person name="Takahashi C."/>
            <person name="Minami C."/>
            <person name="Fujishiro T."/>
            <person name="Kohara M."/>
            <person name="Katoh M."/>
            <person name="Nakazaki N."/>
            <person name="Nakayama S."/>
            <person name="Yamada M."/>
            <person name="Tabata S."/>
            <person name="Watanabe M.M."/>
        </authorList>
    </citation>
    <scope>NUCLEOTIDE SEQUENCE [LARGE SCALE GENOMIC DNA]</scope>
    <source>
        <strain evidence="2">NIES-843 / IAM M-247</strain>
    </source>
</reference>